<accession>A0A7C3KPD3</accession>
<dbReference type="EMBL" id="DTDV01000013">
    <property type="protein sequence ID" value="HGK23707.1"/>
    <property type="molecule type" value="Genomic_DNA"/>
</dbReference>
<gene>
    <name evidence="1" type="ORF">ENU78_04550</name>
</gene>
<evidence type="ECO:0000313" key="1">
    <source>
        <dbReference type="EMBL" id="HGK23707.1"/>
    </source>
</evidence>
<protein>
    <submittedName>
        <fullName evidence="1">Uncharacterized protein</fullName>
    </submittedName>
</protein>
<sequence length="76" mass="9085">MYKIKWDKETSGILLSDSTEDTIIPPRPVYFEELDLLGFDKYWDYPKCEEPILWNIGRRYYYKGELVAEVRGGNIF</sequence>
<organism evidence="1">
    <name type="scientific">Dictyoglomus thermophilum</name>
    <dbReference type="NCBI Taxonomy" id="14"/>
    <lineage>
        <taxon>Bacteria</taxon>
        <taxon>Pseudomonadati</taxon>
        <taxon>Dictyoglomota</taxon>
        <taxon>Dictyoglomia</taxon>
        <taxon>Dictyoglomales</taxon>
        <taxon>Dictyoglomaceae</taxon>
        <taxon>Dictyoglomus</taxon>
    </lineage>
</organism>
<reference evidence="1" key="1">
    <citation type="journal article" date="2020" name="mSystems">
        <title>Genome- and Community-Level Interaction Insights into Carbon Utilization and Element Cycling Functions of Hydrothermarchaeota in Hydrothermal Sediment.</title>
        <authorList>
            <person name="Zhou Z."/>
            <person name="Liu Y."/>
            <person name="Xu W."/>
            <person name="Pan J."/>
            <person name="Luo Z.H."/>
            <person name="Li M."/>
        </authorList>
    </citation>
    <scope>NUCLEOTIDE SEQUENCE [LARGE SCALE GENOMIC DNA]</scope>
    <source>
        <strain evidence="1">SpSt-70</strain>
    </source>
</reference>
<proteinExistence type="predicted"/>
<comment type="caution">
    <text evidence="1">The sequence shown here is derived from an EMBL/GenBank/DDBJ whole genome shotgun (WGS) entry which is preliminary data.</text>
</comment>
<name>A0A7C3KPD3_DICTH</name>
<dbReference type="AlphaFoldDB" id="A0A7C3KPD3"/>